<dbReference type="Pfam" id="PF01551">
    <property type="entry name" value="Peptidase_M23"/>
    <property type="match status" value="1"/>
</dbReference>
<feature type="domain" description="M23ase beta-sheet core" evidence="4">
    <location>
        <begin position="314"/>
        <end position="416"/>
    </location>
</feature>
<feature type="region of interest" description="Disordered" evidence="2">
    <location>
        <begin position="259"/>
        <end position="300"/>
    </location>
</feature>
<dbReference type="InterPro" id="IPR016047">
    <property type="entry name" value="M23ase_b-sheet_dom"/>
</dbReference>
<dbReference type="CDD" id="cd12797">
    <property type="entry name" value="M23_peptidase"/>
    <property type="match status" value="1"/>
</dbReference>
<evidence type="ECO:0000259" key="5">
    <source>
        <dbReference type="Pfam" id="PF24568"/>
    </source>
</evidence>
<dbReference type="InterPro" id="IPR057309">
    <property type="entry name" value="PcsB_CC"/>
</dbReference>
<accession>A0A1I2EK91</accession>
<evidence type="ECO:0000259" key="4">
    <source>
        <dbReference type="Pfam" id="PF01551"/>
    </source>
</evidence>
<dbReference type="InterPro" id="IPR011055">
    <property type="entry name" value="Dup_hybrid_motif"/>
</dbReference>
<dbReference type="Proteomes" id="UP000199516">
    <property type="component" value="Unassembled WGS sequence"/>
</dbReference>
<keyword evidence="6" id="KW-0378">Hydrolase</keyword>
<dbReference type="Gene3D" id="6.10.250.3150">
    <property type="match status" value="1"/>
</dbReference>
<evidence type="ECO:0000313" key="6">
    <source>
        <dbReference type="EMBL" id="SFE93093.1"/>
    </source>
</evidence>
<dbReference type="PANTHER" id="PTHR21666">
    <property type="entry name" value="PEPTIDASE-RELATED"/>
    <property type="match status" value="1"/>
</dbReference>
<sequence length="425" mass="48057">MKKKLIQTVMALTIVVSGSAAYTGSNAEANTDLRDKLKQLEEKQNSNESEKKEAKKEMKQLEKEIKKIHDDMRELDEQITETNDNISDKESEIEDTEERIEELEDRITKLEERIEERDELLKDRVRAMYQNGGSVDYIEVLMGAKSFGDFLDRVSALNIIAEQDRDILEAHIRDQESLEEAKEEVEKERESLEKNLDELEGLQNKLEKKRKKKQDILGDLEEEETVLQDVLLTLEDEKELLKQQEEAAKQELRAYEKRQEELRKEREKKRQSQGSKSETKDFNTNASVPHDNGSTLMKPATGSITSGYGPRWGRMHHGIDIGQGGRSNVPIVAAANGTVVKASYMNGYGNTVMISHNINGQQITTLYAHMSSSSVSAGQRVSKGDQIGIMGNTGASKGPHLHFEVHEGPWNGAKSNSVNPRTYLK</sequence>
<dbReference type="Gene3D" id="2.70.70.10">
    <property type="entry name" value="Glucose Permease (Domain IIA)"/>
    <property type="match status" value="1"/>
</dbReference>
<dbReference type="RefSeq" id="WP_091662676.1">
    <property type="nucleotide sequence ID" value="NZ_FONT01000006.1"/>
</dbReference>
<evidence type="ECO:0000256" key="3">
    <source>
        <dbReference type="SAM" id="SignalP"/>
    </source>
</evidence>
<feature type="region of interest" description="Disordered" evidence="2">
    <location>
        <begin position="41"/>
        <end position="60"/>
    </location>
</feature>
<feature type="domain" description="Peptidoglycan hydrolase PcsB coiled-coil" evidence="5">
    <location>
        <begin position="107"/>
        <end position="180"/>
    </location>
</feature>
<gene>
    <name evidence="6" type="ORF">SAMN05192532_10660</name>
</gene>
<organism evidence="6 7">
    <name type="scientific">Alteribacillus iranensis</name>
    <dbReference type="NCBI Taxonomy" id="930128"/>
    <lineage>
        <taxon>Bacteria</taxon>
        <taxon>Bacillati</taxon>
        <taxon>Bacillota</taxon>
        <taxon>Bacilli</taxon>
        <taxon>Bacillales</taxon>
        <taxon>Bacillaceae</taxon>
        <taxon>Alteribacillus</taxon>
    </lineage>
</organism>
<dbReference type="SUPFAM" id="SSF57997">
    <property type="entry name" value="Tropomyosin"/>
    <property type="match status" value="1"/>
</dbReference>
<reference evidence="6 7" key="1">
    <citation type="submission" date="2016-10" db="EMBL/GenBank/DDBJ databases">
        <authorList>
            <person name="de Groot N.N."/>
        </authorList>
    </citation>
    <scope>NUCLEOTIDE SEQUENCE [LARGE SCALE GENOMIC DNA]</scope>
    <source>
        <strain evidence="6 7">DSM 23995</strain>
    </source>
</reference>
<evidence type="ECO:0000313" key="7">
    <source>
        <dbReference type="Proteomes" id="UP000199516"/>
    </source>
</evidence>
<keyword evidence="7" id="KW-1185">Reference proteome</keyword>
<feature type="compositionally biased region" description="Basic and acidic residues" evidence="2">
    <location>
        <begin position="259"/>
        <end position="270"/>
    </location>
</feature>
<name>A0A1I2EK91_9BACI</name>
<dbReference type="STRING" id="930128.SAMN05192532_10660"/>
<evidence type="ECO:0000256" key="1">
    <source>
        <dbReference type="ARBA" id="ARBA00022729"/>
    </source>
</evidence>
<evidence type="ECO:0000256" key="2">
    <source>
        <dbReference type="SAM" id="MobiDB-lite"/>
    </source>
</evidence>
<protein>
    <submittedName>
        <fullName evidence="6">N-terminal domain of peptidoglycan hydrolase CwlO-containing protein</fullName>
    </submittedName>
</protein>
<dbReference type="OrthoDB" id="9805070at2"/>
<dbReference type="Pfam" id="PF24568">
    <property type="entry name" value="CC_PcsB"/>
    <property type="match status" value="1"/>
</dbReference>
<feature type="region of interest" description="Disordered" evidence="2">
    <location>
        <begin position="406"/>
        <end position="425"/>
    </location>
</feature>
<feature type="chain" id="PRO_5038774642" evidence="3">
    <location>
        <begin position="21"/>
        <end position="425"/>
    </location>
</feature>
<dbReference type="GO" id="GO:0004222">
    <property type="term" value="F:metalloendopeptidase activity"/>
    <property type="evidence" value="ECO:0007669"/>
    <property type="project" value="TreeGrafter"/>
</dbReference>
<dbReference type="EMBL" id="FONT01000006">
    <property type="protein sequence ID" value="SFE93093.1"/>
    <property type="molecule type" value="Genomic_DNA"/>
</dbReference>
<dbReference type="PANTHER" id="PTHR21666:SF270">
    <property type="entry name" value="MUREIN HYDROLASE ACTIVATOR ENVC"/>
    <property type="match status" value="1"/>
</dbReference>
<dbReference type="InterPro" id="IPR050570">
    <property type="entry name" value="Cell_wall_metabolism_enzyme"/>
</dbReference>
<dbReference type="AlphaFoldDB" id="A0A1I2EK91"/>
<feature type="compositionally biased region" description="Polar residues" evidence="2">
    <location>
        <begin position="413"/>
        <end position="425"/>
    </location>
</feature>
<keyword evidence="1 3" id="KW-0732">Signal</keyword>
<proteinExistence type="predicted"/>
<feature type="compositionally biased region" description="Polar residues" evidence="2">
    <location>
        <begin position="272"/>
        <end position="295"/>
    </location>
</feature>
<dbReference type="SUPFAM" id="SSF51261">
    <property type="entry name" value="Duplicated hybrid motif"/>
    <property type="match status" value="1"/>
</dbReference>
<feature type="signal peptide" evidence="3">
    <location>
        <begin position="1"/>
        <end position="20"/>
    </location>
</feature>